<dbReference type="RefSeq" id="WP_090627616.1">
    <property type="nucleotide sequence ID" value="NZ_FOCP01000002.1"/>
</dbReference>
<dbReference type="InterPro" id="IPR024370">
    <property type="entry name" value="PBP_domain"/>
</dbReference>
<dbReference type="PANTHER" id="PTHR43423">
    <property type="entry name" value="ABC TRANSPORTER I FAMILY MEMBER 17"/>
    <property type="match status" value="1"/>
</dbReference>
<dbReference type="STRING" id="917.SAMN05216326_1345"/>
<dbReference type="GO" id="GO:0005524">
    <property type="term" value="F:ATP binding"/>
    <property type="evidence" value="ECO:0007669"/>
    <property type="project" value="InterPro"/>
</dbReference>
<evidence type="ECO:0000259" key="2">
    <source>
        <dbReference type="PROSITE" id="PS50893"/>
    </source>
</evidence>
<evidence type="ECO:0000313" key="4">
    <source>
        <dbReference type="Proteomes" id="UP000199459"/>
    </source>
</evidence>
<evidence type="ECO:0000256" key="1">
    <source>
        <dbReference type="SAM" id="SignalP"/>
    </source>
</evidence>
<sequence>MSKRLLILTAMLFLASNQTHAQAVRDYMSIVGPSTVYPFATLVAENFGKTTQFKTPKIESTCSGGGFKLFCNGIGIKYPNISDSSRAIKQSEIDICAANGVTDIIEIKIDHDGIVIVNPKIASPFDLPHKDLFMSLAKQIPGPENSGKLAPNPHKTWKEIKNCLDQPGTSLSGEQQQHLCIARAITINPGVILMDVPFSAQDTFATGINEDLMNEVCENYSIVIVTHSMQQAARVSQRAAYFHLNNLIAVENTEPIFTHPTHQLTSDYITGHIG</sequence>
<dbReference type="GO" id="GO:0016887">
    <property type="term" value="F:ATP hydrolysis activity"/>
    <property type="evidence" value="ECO:0007669"/>
    <property type="project" value="InterPro"/>
</dbReference>
<dbReference type="SUPFAM" id="SSF52540">
    <property type="entry name" value="P-loop containing nucleoside triphosphate hydrolases"/>
    <property type="match status" value="1"/>
</dbReference>
<proteinExistence type="predicted"/>
<dbReference type="SUPFAM" id="SSF53850">
    <property type="entry name" value="Periplasmic binding protein-like II"/>
    <property type="match status" value="1"/>
</dbReference>
<dbReference type="Proteomes" id="UP000199459">
    <property type="component" value="Unassembled WGS sequence"/>
</dbReference>
<reference evidence="3 4" key="1">
    <citation type="submission" date="2016-10" db="EMBL/GenBank/DDBJ databases">
        <authorList>
            <person name="de Groot N.N."/>
        </authorList>
    </citation>
    <scope>NUCLEOTIDE SEQUENCE [LARGE SCALE GENOMIC DNA]</scope>
    <source>
        <strain evidence="3 4">Nm22</strain>
    </source>
</reference>
<dbReference type="EMBL" id="FOCP01000002">
    <property type="protein sequence ID" value="SEM80855.1"/>
    <property type="molecule type" value="Genomic_DNA"/>
</dbReference>
<accession>A0A1H8BDA6</accession>
<dbReference type="InterPro" id="IPR027417">
    <property type="entry name" value="P-loop_NTPase"/>
</dbReference>
<dbReference type="OrthoDB" id="9790048at2"/>
<dbReference type="AlphaFoldDB" id="A0A1H8BDA6"/>
<dbReference type="PROSITE" id="PS50893">
    <property type="entry name" value="ABC_TRANSPORTER_2"/>
    <property type="match status" value="1"/>
</dbReference>
<dbReference type="Pfam" id="PF12849">
    <property type="entry name" value="PBP_like_2"/>
    <property type="match status" value="1"/>
</dbReference>
<feature type="chain" id="PRO_5011616941" evidence="1">
    <location>
        <begin position="22"/>
        <end position="274"/>
    </location>
</feature>
<evidence type="ECO:0000313" key="3">
    <source>
        <dbReference type="EMBL" id="SEM80855.1"/>
    </source>
</evidence>
<dbReference type="Gene3D" id="3.40.190.10">
    <property type="entry name" value="Periplasmic binding protein-like II"/>
    <property type="match status" value="1"/>
</dbReference>
<gene>
    <name evidence="3" type="ORF">SAMN05216325_102220</name>
</gene>
<feature type="domain" description="ABC transporter" evidence="2">
    <location>
        <begin position="7"/>
        <end position="269"/>
    </location>
</feature>
<dbReference type="InterPro" id="IPR003439">
    <property type="entry name" value="ABC_transporter-like_ATP-bd"/>
</dbReference>
<dbReference type="PANTHER" id="PTHR43423:SF1">
    <property type="entry name" value="ABC TRANSPORTER I FAMILY MEMBER 17"/>
    <property type="match status" value="1"/>
</dbReference>
<dbReference type="Gene3D" id="3.40.50.300">
    <property type="entry name" value="P-loop containing nucleotide triphosphate hydrolases"/>
    <property type="match status" value="1"/>
</dbReference>
<protein>
    <submittedName>
        <fullName evidence="3">PBP superfamily domain-containing protein</fullName>
    </submittedName>
</protein>
<feature type="signal peptide" evidence="1">
    <location>
        <begin position="1"/>
        <end position="21"/>
    </location>
</feature>
<name>A0A1H8BDA6_9PROT</name>
<organism evidence="3 4">
    <name type="scientific">Nitrosomonas marina</name>
    <dbReference type="NCBI Taxonomy" id="917"/>
    <lineage>
        <taxon>Bacteria</taxon>
        <taxon>Pseudomonadati</taxon>
        <taxon>Pseudomonadota</taxon>
        <taxon>Betaproteobacteria</taxon>
        <taxon>Nitrosomonadales</taxon>
        <taxon>Nitrosomonadaceae</taxon>
        <taxon>Nitrosomonas</taxon>
    </lineage>
</organism>
<keyword evidence="1" id="KW-0732">Signal</keyword>